<proteinExistence type="predicted"/>
<evidence type="ECO:0000313" key="3">
    <source>
        <dbReference type="Proteomes" id="UP001151518"/>
    </source>
</evidence>
<dbReference type="EMBL" id="JANBTW010000004">
    <property type="protein sequence ID" value="KAJ2680619.1"/>
    <property type="molecule type" value="Genomic_DNA"/>
</dbReference>
<evidence type="ECO:0000259" key="1">
    <source>
        <dbReference type="PROSITE" id="PS50405"/>
    </source>
</evidence>
<dbReference type="Proteomes" id="UP001151518">
    <property type="component" value="Unassembled WGS sequence"/>
</dbReference>
<dbReference type="OrthoDB" id="414243at2759"/>
<gene>
    <name evidence="2" type="ORF">GGI25_000592</name>
</gene>
<reference evidence="2" key="1">
    <citation type="submission" date="2022-07" db="EMBL/GenBank/DDBJ databases">
        <title>Phylogenomic reconstructions and comparative analyses of Kickxellomycotina fungi.</title>
        <authorList>
            <person name="Reynolds N.K."/>
            <person name="Stajich J.E."/>
            <person name="Barry K."/>
            <person name="Grigoriev I.V."/>
            <person name="Crous P."/>
            <person name="Smith M.E."/>
        </authorList>
    </citation>
    <scope>NUCLEOTIDE SEQUENCE</scope>
    <source>
        <strain evidence="2">NRRL 3115</strain>
    </source>
</reference>
<dbReference type="GO" id="GO:0006749">
    <property type="term" value="P:glutathione metabolic process"/>
    <property type="evidence" value="ECO:0007669"/>
    <property type="project" value="TreeGrafter"/>
</dbReference>
<dbReference type="SUPFAM" id="SSF47616">
    <property type="entry name" value="GST C-terminal domain-like"/>
    <property type="match status" value="1"/>
</dbReference>
<evidence type="ECO:0000313" key="2">
    <source>
        <dbReference type="EMBL" id="KAJ2680619.1"/>
    </source>
</evidence>
<sequence>MSLNTKSSYVFKYFNTLGFGEAIRLLLLAEKSGTIERCIARKHGLLPRNPKEASRQEQLRDQVIDIINACYGAYLGFGEFKKFDELSAKLKDILTKALKGDVSNSHFAGDKLTYIDLYIYAFFKSFITNMQKYASQYTALALDMATPGVAKLIATVIAKPCLQSRAKGDIEPFPFLI</sequence>
<dbReference type="PANTHER" id="PTHR11571">
    <property type="entry name" value="GLUTATHIONE S-TRANSFERASE"/>
    <property type="match status" value="1"/>
</dbReference>
<comment type="caution">
    <text evidence="2">The sequence shown here is derived from an EMBL/GenBank/DDBJ whole genome shotgun (WGS) entry which is preliminary data.</text>
</comment>
<dbReference type="InterPro" id="IPR036282">
    <property type="entry name" value="Glutathione-S-Trfase_C_sf"/>
</dbReference>
<organism evidence="2 3">
    <name type="scientific">Coemansia spiralis</name>
    <dbReference type="NCBI Taxonomy" id="417178"/>
    <lineage>
        <taxon>Eukaryota</taxon>
        <taxon>Fungi</taxon>
        <taxon>Fungi incertae sedis</taxon>
        <taxon>Zoopagomycota</taxon>
        <taxon>Kickxellomycotina</taxon>
        <taxon>Kickxellomycetes</taxon>
        <taxon>Kickxellales</taxon>
        <taxon>Kickxellaceae</taxon>
        <taxon>Coemansia</taxon>
    </lineage>
</organism>
<dbReference type="AlphaFoldDB" id="A0A9W8GC33"/>
<name>A0A9W8GC33_9FUNG</name>
<dbReference type="Gene3D" id="3.40.30.10">
    <property type="entry name" value="Glutaredoxin"/>
    <property type="match status" value="1"/>
</dbReference>
<dbReference type="GO" id="GO:0004364">
    <property type="term" value="F:glutathione transferase activity"/>
    <property type="evidence" value="ECO:0007669"/>
    <property type="project" value="TreeGrafter"/>
</dbReference>
<accession>A0A9W8GC33</accession>
<dbReference type="InterPro" id="IPR050213">
    <property type="entry name" value="GST_superfamily"/>
</dbReference>
<protein>
    <recommendedName>
        <fullName evidence="1">GST C-terminal domain-containing protein</fullName>
    </recommendedName>
</protein>
<dbReference type="InterPro" id="IPR010987">
    <property type="entry name" value="Glutathione-S-Trfase_C-like"/>
</dbReference>
<feature type="domain" description="GST C-terminal" evidence="1">
    <location>
        <begin position="49"/>
        <end position="176"/>
    </location>
</feature>
<dbReference type="PROSITE" id="PS50405">
    <property type="entry name" value="GST_CTER"/>
    <property type="match status" value="1"/>
</dbReference>
<dbReference type="Gene3D" id="1.20.1050.10">
    <property type="match status" value="1"/>
</dbReference>